<evidence type="ECO:0000313" key="4">
    <source>
        <dbReference type="EMBL" id="KAK3382897.1"/>
    </source>
</evidence>
<name>A0AAE0TXA5_9PEZI</name>
<evidence type="ECO:0000259" key="2">
    <source>
        <dbReference type="PROSITE" id="PS51673"/>
    </source>
</evidence>
<dbReference type="PROSITE" id="PS51938">
    <property type="entry name" value="SUZ_C"/>
    <property type="match status" value="1"/>
</dbReference>
<evidence type="ECO:0000259" key="3">
    <source>
        <dbReference type="PROSITE" id="PS51938"/>
    </source>
</evidence>
<feature type="compositionally biased region" description="Basic and acidic residues" evidence="1">
    <location>
        <begin position="41"/>
        <end position="51"/>
    </location>
</feature>
<dbReference type="InterPro" id="IPR024642">
    <property type="entry name" value="SUZ-C"/>
</dbReference>
<reference evidence="4" key="2">
    <citation type="submission" date="2023-06" db="EMBL/GenBank/DDBJ databases">
        <authorList>
            <consortium name="Lawrence Berkeley National Laboratory"/>
            <person name="Haridas S."/>
            <person name="Hensen N."/>
            <person name="Bonometti L."/>
            <person name="Westerberg I."/>
            <person name="Brannstrom I.O."/>
            <person name="Guillou S."/>
            <person name="Cros-Aarteil S."/>
            <person name="Calhoun S."/>
            <person name="Kuo A."/>
            <person name="Mondo S."/>
            <person name="Pangilinan J."/>
            <person name="Riley R."/>
            <person name="Labutti K."/>
            <person name="Andreopoulos B."/>
            <person name="Lipzen A."/>
            <person name="Chen C."/>
            <person name="Yanf M."/>
            <person name="Daum C."/>
            <person name="Ng V."/>
            <person name="Clum A."/>
            <person name="Steindorff A."/>
            <person name="Ohm R."/>
            <person name="Martin F."/>
            <person name="Silar P."/>
            <person name="Natvig D."/>
            <person name="Lalanne C."/>
            <person name="Gautier V."/>
            <person name="Ament-Velasquez S.L."/>
            <person name="Kruys A."/>
            <person name="Hutchinson M.I."/>
            <person name="Powell A.J."/>
            <person name="Barry K."/>
            <person name="Miller A.N."/>
            <person name="Grigoriev I.V."/>
            <person name="Debuchy R."/>
            <person name="Gladieux P."/>
            <person name="Thoren M.H."/>
            <person name="Johannesson H."/>
        </authorList>
    </citation>
    <scope>NUCLEOTIDE SEQUENCE</scope>
    <source>
        <strain evidence="4">CBS 958.72</strain>
    </source>
</reference>
<dbReference type="InterPro" id="IPR024771">
    <property type="entry name" value="SUZ"/>
</dbReference>
<feature type="compositionally biased region" description="Basic and acidic residues" evidence="1">
    <location>
        <begin position="17"/>
        <end position="31"/>
    </location>
</feature>
<dbReference type="Proteomes" id="UP001287356">
    <property type="component" value="Unassembled WGS sequence"/>
</dbReference>
<feature type="region of interest" description="Disordered" evidence="1">
    <location>
        <begin position="1"/>
        <end position="261"/>
    </location>
</feature>
<feature type="compositionally biased region" description="Basic and acidic residues" evidence="1">
    <location>
        <begin position="177"/>
        <end position="186"/>
    </location>
</feature>
<proteinExistence type="predicted"/>
<organism evidence="4 5">
    <name type="scientific">Lasiosphaeria ovina</name>
    <dbReference type="NCBI Taxonomy" id="92902"/>
    <lineage>
        <taxon>Eukaryota</taxon>
        <taxon>Fungi</taxon>
        <taxon>Dikarya</taxon>
        <taxon>Ascomycota</taxon>
        <taxon>Pezizomycotina</taxon>
        <taxon>Sordariomycetes</taxon>
        <taxon>Sordariomycetidae</taxon>
        <taxon>Sordariales</taxon>
        <taxon>Lasiosphaeriaceae</taxon>
        <taxon>Lasiosphaeria</taxon>
    </lineage>
</organism>
<feature type="domain" description="SUZ-C" evidence="3">
    <location>
        <begin position="207"/>
        <end position="255"/>
    </location>
</feature>
<feature type="compositionally biased region" description="Polar residues" evidence="1">
    <location>
        <begin position="187"/>
        <end position="196"/>
    </location>
</feature>
<evidence type="ECO:0008006" key="6">
    <source>
        <dbReference type="Google" id="ProtNLM"/>
    </source>
</evidence>
<keyword evidence="5" id="KW-1185">Reference proteome</keyword>
<dbReference type="EMBL" id="JAULSN010000001">
    <property type="protein sequence ID" value="KAK3382897.1"/>
    <property type="molecule type" value="Genomic_DNA"/>
</dbReference>
<gene>
    <name evidence="4" type="ORF">B0T24DRAFT_26854</name>
</gene>
<comment type="caution">
    <text evidence="4">The sequence shown here is derived from an EMBL/GenBank/DDBJ whole genome shotgun (WGS) entry which is preliminary data.</text>
</comment>
<dbReference type="Pfam" id="PF12752">
    <property type="entry name" value="SUZ"/>
    <property type="match status" value="1"/>
</dbReference>
<dbReference type="PROSITE" id="PS51673">
    <property type="entry name" value="SUZ"/>
    <property type="match status" value="1"/>
</dbReference>
<sequence>MARHDDIPDAWDDEDFEAKADRVAKEDRGPETETVSPPMTRAERMAKHAETQRQLWESAETEEEPSFLPVNSNVPPLATPFKPAVKLLSRKPAQTDDDEDDEAQTNQPTPEEIRLRQQRELEEKQRRYEEARARIFGDSNPSSGQSTPGNTTPPQAHEGRQGFRGRGRGRGGGGAYRNDRGQDSQVRRPQTNQQPSRELFDPASSPRPGFGAQNRSGDESPQQSGRSGTPRADDQIIRSPRGPDGSGRGGFGFARRGAKDN</sequence>
<feature type="compositionally biased region" description="Polar residues" evidence="1">
    <location>
        <begin position="139"/>
        <end position="154"/>
    </location>
</feature>
<feature type="compositionally biased region" description="Basic and acidic residues" evidence="1">
    <location>
        <begin position="111"/>
        <end position="135"/>
    </location>
</feature>
<feature type="compositionally biased region" description="Polar residues" evidence="1">
    <location>
        <begin position="213"/>
        <end position="227"/>
    </location>
</feature>
<accession>A0AAE0TXA5</accession>
<dbReference type="AlphaFoldDB" id="A0AAE0TXA5"/>
<evidence type="ECO:0000313" key="5">
    <source>
        <dbReference type="Proteomes" id="UP001287356"/>
    </source>
</evidence>
<reference evidence="4" key="1">
    <citation type="journal article" date="2023" name="Mol. Phylogenet. Evol.">
        <title>Genome-scale phylogeny and comparative genomics of the fungal order Sordariales.</title>
        <authorList>
            <person name="Hensen N."/>
            <person name="Bonometti L."/>
            <person name="Westerberg I."/>
            <person name="Brannstrom I.O."/>
            <person name="Guillou S."/>
            <person name="Cros-Aarteil S."/>
            <person name="Calhoun S."/>
            <person name="Haridas S."/>
            <person name="Kuo A."/>
            <person name="Mondo S."/>
            <person name="Pangilinan J."/>
            <person name="Riley R."/>
            <person name="LaButti K."/>
            <person name="Andreopoulos B."/>
            <person name="Lipzen A."/>
            <person name="Chen C."/>
            <person name="Yan M."/>
            <person name="Daum C."/>
            <person name="Ng V."/>
            <person name="Clum A."/>
            <person name="Steindorff A."/>
            <person name="Ohm R.A."/>
            <person name="Martin F."/>
            <person name="Silar P."/>
            <person name="Natvig D.O."/>
            <person name="Lalanne C."/>
            <person name="Gautier V."/>
            <person name="Ament-Velasquez S.L."/>
            <person name="Kruys A."/>
            <person name="Hutchinson M.I."/>
            <person name="Powell A.J."/>
            <person name="Barry K."/>
            <person name="Miller A.N."/>
            <person name="Grigoriev I.V."/>
            <person name="Debuchy R."/>
            <person name="Gladieux P."/>
            <person name="Hiltunen Thoren M."/>
            <person name="Johannesson H."/>
        </authorList>
    </citation>
    <scope>NUCLEOTIDE SEQUENCE</scope>
    <source>
        <strain evidence="4">CBS 958.72</strain>
    </source>
</reference>
<feature type="domain" description="SUZ" evidence="2">
    <location>
        <begin position="61"/>
        <end position="140"/>
    </location>
</feature>
<protein>
    <recommendedName>
        <fullName evidence="6">SUZ domain-containing protein</fullName>
    </recommendedName>
</protein>
<evidence type="ECO:0000256" key="1">
    <source>
        <dbReference type="SAM" id="MobiDB-lite"/>
    </source>
</evidence>